<protein>
    <recommendedName>
        <fullName evidence="4">DUF559 domain-containing protein</fullName>
    </recommendedName>
</protein>
<dbReference type="Proteomes" id="UP001501736">
    <property type="component" value="Unassembled WGS sequence"/>
</dbReference>
<dbReference type="Gene3D" id="3.40.960.10">
    <property type="entry name" value="VSR Endonuclease"/>
    <property type="match status" value="1"/>
</dbReference>
<evidence type="ECO:0000313" key="2">
    <source>
        <dbReference type="EMBL" id="GAA3281509.1"/>
    </source>
</evidence>
<feature type="region of interest" description="Disordered" evidence="1">
    <location>
        <begin position="1"/>
        <end position="20"/>
    </location>
</feature>
<evidence type="ECO:0000313" key="3">
    <source>
        <dbReference type="Proteomes" id="UP001501736"/>
    </source>
</evidence>
<evidence type="ECO:0000256" key="1">
    <source>
        <dbReference type="SAM" id="MobiDB-lite"/>
    </source>
</evidence>
<keyword evidence="3" id="KW-1185">Reference proteome</keyword>
<feature type="compositionally biased region" description="Basic and acidic residues" evidence="1">
    <location>
        <begin position="1"/>
        <end position="17"/>
    </location>
</feature>
<reference evidence="3" key="1">
    <citation type="journal article" date="2019" name="Int. J. Syst. Evol. Microbiol.">
        <title>The Global Catalogue of Microorganisms (GCM) 10K type strain sequencing project: providing services to taxonomists for standard genome sequencing and annotation.</title>
        <authorList>
            <consortium name="The Broad Institute Genomics Platform"/>
            <consortium name="The Broad Institute Genome Sequencing Center for Infectious Disease"/>
            <person name="Wu L."/>
            <person name="Ma J."/>
        </authorList>
    </citation>
    <scope>NUCLEOTIDE SEQUENCE [LARGE SCALE GENOMIC DNA]</scope>
    <source>
        <strain evidence="3">JCM 11483</strain>
    </source>
</reference>
<name>A0ABP6R9A8_9MICC</name>
<comment type="caution">
    <text evidence="2">The sequence shown here is derived from an EMBL/GenBank/DDBJ whole genome shotgun (WGS) entry which is preliminary data.</text>
</comment>
<dbReference type="RefSeq" id="WP_344718255.1">
    <property type="nucleotide sequence ID" value="NZ_BAAAYG010000003.1"/>
</dbReference>
<organism evidence="2 3">
    <name type="scientific">Nesterenkonia halobia</name>
    <dbReference type="NCBI Taxonomy" id="37922"/>
    <lineage>
        <taxon>Bacteria</taxon>
        <taxon>Bacillati</taxon>
        <taxon>Actinomycetota</taxon>
        <taxon>Actinomycetes</taxon>
        <taxon>Micrococcales</taxon>
        <taxon>Micrococcaceae</taxon>
        <taxon>Nesterenkonia</taxon>
    </lineage>
</organism>
<accession>A0ABP6R9A8</accession>
<dbReference type="SUPFAM" id="SSF52980">
    <property type="entry name" value="Restriction endonuclease-like"/>
    <property type="match status" value="1"/>
</dbReference>
<evidence type="ECO:0008006" key="4">
    <source>
        <dbReference type="Google" id="ProtNLM"/>
    </source>
</evidence>
<dbReference type="InterPro" id="IPR011335">
    <property type="entry name" value="Restrct_endonuc-II-like"/>
</dbReference>
<sequence length="328" mass="36467">MTTEHPDLRRRPVRDISTRGSPRATLLDAQLSSAELRRARGHGQLRRLAHGLYTSPDHLLEEDSAALETLHALTSGSDRLVSHATAAVLQDMRPGRLDAPFHLTSPRAGSRVRRPGLVVGHRTDVPEQFTTETLGLPATHPAWTFVDLCPQLNGLLDAVTLADQMLRAPRPEFGERGSQLTSPEQLEAAVAARTASPGVRLARNAAHLARERVDSPRETELRLAILRAGLPEPSVNIRVRDEQGRTLFQPDLAFEDLRVAVQYDGHHHSDPQQVERDVARAEIAMAHGWIEVRLTNRHRAAGWQAAIRKIVDALRAHGWRPDGRIRRL</sequence>
<dbReference type="EMBL" id="BAAAYG010000003">
    <property type="protein sequence ID" value="GAA3281509.1"/>
    <property type="molecule type" value="Genomic_DNA"/>
</dbReference>
<gene>
    <name evidence="2" type="ORF">GCM10020260_07130</name>
</gene>
<proteinExistence type="predicted"/>